<evidence type="ECO:0000313" key="6">
    <source>
        <dbReference type="EMBL" id="RDJ15965.1"/>
    </source>
</evidence>
<organism evidence="6 7">
    <name type="scientific">Rhizobium grahamii</name>
    <dbReference type="NCBI Taxonomy" id="1120045"/>
    <lineage>
        <taxon>Bacteria</taxon>
        <taxon>Pseudomonadati</taxon>
        <taxon>Pseudomonadota</taxon>
        <taxon>Alphaproteobacteria</taxon>
        <taxon>Hyphomicrobiales</taxon>
        <taxon>Rhizobiaceae</taxon>
        <taxon>Rhizobium/Agrobacterium group</taxon>
        <taxon>Rhizobium</taxon>
    </lineage>
</organism>
<dbReference type="GO" id="GO:0000160">
    <property type="term" value="P:phosphorelay signal transduction system"/>
    <property type="evidence" value="ECO:0007669"/>
    <property type="project" value="InterPro"/>
</dbReference>
<dbReference type="Pfam" id="PF00196">
    <property type="entry name" value="GerE"/>
    <property type="match status" value="1"/>
</dbReference>
<dbReference type="SMART" id="SM00448">
    <property type="entry name" value="REC"/>
    <property type="match status" value="1"/>
</dbReference>
<dbReference type="InterPro" id="IPR011006">
    <property type="entry name" value="CheY-like_superfamily"/>
</dbReference>
<dbReference type="PRINTS" id="PR00038">
    <property type="entry name" value="HTHLUXR"/>
</dbReference>
<dbReference type="Gene3D" id="3.40.50.2300">
    <property type="match status" value="1"/>
</dbReference>
<dbReference type="SUPFAM" id="SSF52172">
    <property type="entry name" value="CheY-like"/>
    <property type="match status" value="1"/>
</dbReference>
<evidence type="ECO:0000256" key="2">
    <source>
        <dbReference type="ARBA" id="ARBA00023125"/>
    </source>
</evidence>
<dbReference type="InterPro" id="IPR000792">
    <property type="entry name" value="Tscrpt_reg_LuxR_C"/>
</dbReference>
<reference evidence="6 7" key="1">
    <citation type="submission" date="2017-03" db="EMBL/GenBank/DDBJ databases">
        <title>Genome analysis of Rhizobial strains effectives or ineffectives for nitrogen fixation isolated from bean seeds.</title>
        <authorList>
            <person name="Peralta H."/>
            <person name="Aguilar-Vera A."/>
            <person name="Mora Y."/>
            <person name="Vargas-Lagunas C."/>
            <person name="Girard L."/>
            <person name="Mora J."/>
        </authorList>
    </citation>
    <scope>NUCLEOTIDE SEQUENCE [LARGE SCALE GENOMIC DNA]</scope>
    <source>
        <strain evidence="6 7">CCGM3</strain>
    </source>
</reference>
<dbReference type="EMBL" id="NAAC01000003">
    <property type="protein sequence ID" value="RDJ15965.1"/>
    <property type="molecule type" value="Genomic_DNA"/>
</dbReference>
<dbReference type="PANTHER" id="PTHR43214:SF43">
    <property type="entry name" value="TWO-COMPONENT RESPONSE REGULATOR"/>
    <property type="match status" value="1"/>
</dbReference>
<proteinExistence type="predicted"/>
<feature type="domain" description="HTH luxR-type" evidence="4">
    <location>
        <begin position="148"/>
        <end position="213"/>
    </location>
</feature>
<dbReference type="InterPro" id="IPR058245">
    <property type="entry name" value="NreC/VraR/RcsB-like_REC"/>
</dbReference>
<accession>A0A370KW71</accession>
<dbReference type="InterPro" id="IPR001789">
    <property type="entry name" value="Sig_transdc_resp-reg_receiver"/>
</dbReference>
<dbReference type="RefSeq" id="WP_114711217.1">
    <property type="nucleotide sequence ID" value="NZ_KZ857258.1"/>
</dbReference>
<dbReference type="AlphaFoldDB" id="A0A370KW71"/>
<evidence type="ECO:0000259" key="5">
    <source>
        <dbReference type="PROSITE" id="PS50110"/>
    </source>
</evidence>
<name>A0A370KW71_9HYPH</name>
<dbReference type="Proteomes" id="UP000254939">
    <property type="component" value="Unassembled WGS sequence"/>
</dbReference>
<sequence>MVEPASVIVVDDHALFRMGVLQTIALNENLRVVAEGASKQDSLDLVARHHPTIALLDISMPGGGVAAAREIHERWPDVKVVMLTVSEDDQDVLEALEAGASGYILKGIAANELLDALTTVQRGSTYLAPTLGSKLVAAMRGHTQPRTEGNPLAALSAKERHVLECVGRGMGNQAIAEATGTTLRTVKFHVSRLLKKVQAKNRVELALIAQKAADVSGKE</sequence>
<dbReference type="GO" id="GO:0003677">
    <property type="term" value="F:DNA binding"/>
    <property type="evidence" value="ECO:0007669"/>
    <property type="project" value="UniProtKB-KW"/>
</dbReference>
<dbReference type="OrthoDB" id="3678174at2"/>
<dbReference type="InterPro" id="IPR016032">
    <property type="entry name" value="Sig_transdc_resp-reg_C-effctor"/>
</dbReference>
<dbReference type="PROSITE" id="PS50043">
    <property type="entry name" value="HTH_LUXR_2"/>
    <property type="match status" value="1"/>
</dbReference>
<evidence type="ECO:0000259" key="4">
    <source>
        <dbReference type="PROSITE" id="PS50043"/>
    </source>
</evidence>
<dbReference type="CDD" id="cd06170">
    <property type="entry name" value="LuxR_C_like"/>
    <property type="match status" value="1"/>
</dbReference>
<evidence type="ECO:0000313" key="7">
    <source>
        <dbReference type="Proteomes" id="UP000254939"/>
    </source>
</evidence>
<dbReference type="CDD" id="cd17535">
    <property type="entry name" value="REC_NarL-like"/>
    <property type="match status" value="1"/>
</dbReference>
<keyword evidence="1 3" id="KW-0597">Phosphoprotein</keyword>
<dbReference type="GO" id="GO:0006355">
    <property type="term" value="P:regulation of DNA-templated transcription"/>
    <property type="evidence" value="ECO:0007669"/>
    <property type="project" value="InterPro"/>
</dbReference>
<dbReference type="PROSITE" id="PS50110">
    <property type="entry name" value="RESPONSE_REGULATORY"/>
    <property type="match status" value="1"/>
</dbReference>
<dbReference type="SUPFAM" id="SSF46894">
    <property type="entry name" value="C-terminal effector domain of the bipartite response regulators"/>
    <property type="match status" value="1"/>
</dbReference>
<comment type="caution">
    <text evidence="6">The sequence shown here is derived from an EMBL/GenBank/DDBJ whole genome shotgun (WGS) entry which is preliminary data.</text>
</comment>
<dbReference type="PANTHER" id="PTHR43214">
    <property type="entry name" value="TWO-COMPONENT RESPONSE REGULATOR"/>
    <property type="match status" value="1"/>
</dbReference>
<dbReference type="Pfam" id="PF00072">
    <property type="entry name" value="Response_reg"/>
    <property type="match status" value="1"/>
</dbReference>
<keyword evidence="2 6" id="KW-0238">DNA-binding</keyword>
<evidence type="ECO:0000256" key="1">
    <source>
        <dbReference type="ARBA" id="ARBA00022553"/>
    </source>
</evidence>
<protein>
    <submittedName>
        <fullName evidence="6">DNA-binding response regulator</fullName>
    </submittedName>
</protein>
<dbReference type="SMART" id="SM00421">
    <property type="entry name" value="HTH_LUXR"/>
    <property type="match status" value="1"/>
</dbReference>
<dbReference type="InterPro" id="IPR039420">
    <property type="entry name" value="WalR-like"/>
</dbReference>
<feature type="modified residue" description="4-aspartylphosphate" evidence="3">
    <location>
        <position position="57"/>
    </location>
</feature>
<gene>
    <name evidence="6" type="ORF">B5K06_02725</name>
</gene>
<feature type="domain" description="Response regulatory" evidence="5">
    <location>
        <begin position="6"/>
        <end position="121"/>
    </location>
</feature>
<evidence type="ECO:0000256" key="3">
    <source>
        <dbReference type="PROSITE-ProRule" id="PRU00169"/>
    </source>
</evidence>